<gene>
    <name evidence="2" type="ORF">Psuf_035480</name>
</gene>
<evidence type="ECO:0000259" key="1">
    <source>
        <dbReference type="Pfam" id="PF18495"/>
    </source>
</evidence>
<dbReference type="CDD" id="cd11586">
    <property type="entry name" value="VbhA_like"/>
    <property type="match status" value="1"/>
</dbReference>
<dbReference type="Pfam" id="PF18495">
    <property type="entry name" value="VbhA"/>
    <property type="match status" value="1"/>
</dbReference>
<dbReference type="EMBL" id="AP022871">
    <property type="protein sequence ID" value="BCB86235.1"/>
    <property type="molecule type" value="Genomic_DNA"/>
</dbReference>
<dbReference type="InterPro" id="IPR041535">
    <property type="entry name" value="VbhA"/>
</dbReference>
<accession>A0A6F8YJC7</accession>
<dbReference type="Proteomes" id="UP000503011">
    <property type="component" value="Chromosome"/>
</dbReference>
<evidence type="ECO:0000313" key="3">
    <source>
        <dbReference type="Proteomes" id="UP000503011"/>
    </source>
</evidence>
<dbReference type="Gene3D" id="1.10.8.1050">
    <property type="entry name" value="Antitoxin VbhA-like"/>
    <property type="match status" value="1"/>
</dbReference>
<sequence>MVPVEVFDELTAERAGSLTQAAASIRAEGLTVGAEVESITERWARGEISTVRMRELVRQLYDAS</sequence>
<organism evidence="2 3">
    <name type="scientific">Phytohabitans suffuscus</name>
    <dbReference type="NCBI Taxonomy" id="624315"/>
    <lineage>
        <taxon>Bacteria</taxon>
        <taxon>Bacillati</taxon>
        <taxon>Actinomycetota</taxon>
        <taxon>Actinomycetes</taxon>
        <taxon>Micromonosporales</taxon>
        <taxon>Micromonosporaceae</taxon>
    </lineage>
</organism>
<protein>
    <recommendedName>
        <fullName evidence="1">Antitoxin VbhA domain-containing protein</fullName>
    </recommendedName>
</protein>
<dbReference type="InterPro" id="IPR033788">
    <property type="entry name" value="VbhA-like"/>
</dbReference>
<reference evidence="2 3" key="2">
    <citation type="submission" date="2020-03" db="EMBL/GenBank/DDBJ databases">
        <authorList>
            <person name="Ichikawa N."/>
            <person name="Kimura A."/>
            <person name="Kitahashi Y."/>
            <person name="Uohara A."/>
        </authorList>
    </citation>
    <scope>NUCLEOTIDE SEQUENCE [LARGE SCALE GENOMIC DNA]</scope>
    <source>
        <strain evidence="2 3">NBRC 105367</strain>
    </source>
</reference>
<proteinExistence type="predicted"/>
<dbReference type="AlphaFoldDB" id="A0A6F8YJC7"/>
<keyword evidence="3" id="KW-1185">Reference proteome</keyword>
<feature type="domain" description="Antitoxin VbhA" evidence="1">
    <location>
        <begin position="15"/>
        <end position="59"/>
    </location>
</feature>
<evidence type="ECO:0000313" key="2">
    <source>
        <dbReference type="EMBL" id="BCB86235.1"/>
    </source>
</evidence>
<reference evidence="2 3" key="1">
    <citation type="submission" date="2020-03" db="EMBL/GenBank/DDBJ databases">
        <title>Whole genome shotgun sequence of Phytohabitans suffuscus NBRC 105367.</title>
        <authorList>
            <person name="Komaki H."/>
            <person name="Tamura T."/>
        </authorList>
    </citation>
    <scope>NUCLEOTIDE SEQUENCE [LARGE SCALE GENOMIC DNA]</scope>
    <source>
        <strain evidence="2 3">NBRC 105367</strain>
    </source>
</reference>
<name>A0A6F8YJC7_9ACTN</name>
<dbReference type="InterPro" id="IPR043038">
    <property type="entry name" value="VbhA_sf"/>
</dbReference>
<dbReference type="KEGG" id="psuu:Psuf_035480"/>